<dbReference type="Pfam" id="PF13456">
    <property type="entry name" value="RVT_3"/>
    <property type="match status" value="1"/>
</dbReference>
<proteinExistence type="predicted"/>
<sequence>MKLYSDAATRMTDQKSGAGILIIKNQTQIQIHQPLPDHIDNHQAEFLAAIAGFKALIDYCDGSETIMFFTDSRILSDSLGKEFSTAYPKLLIELIHLQNNYPLVINQWVPEKENQGAHKLAWQAIH</sequence>
<gene>
    <name evidence="2" type="ORF">H9L19_06560</name>
</gene>
<dbReference type="CDD" id="cd09279">
    <property type="entry name" value="RNase_HI_like"/>
    <property type="match status" value="1"/>
</dbReference>
<dbReference type="InterPro" id="IPR012337">
    <property type="entry name" value="RNaseH-like_sf"/>
</dbReference>
<dbReference type="SUPFAM" id="SSF53098">
    <property type="entry name" value="Ribonuclease H-like"/>
    <property type="match status" value="1"/>
</dbReference>
<evidence type="ECO:0000313" key="2">
    <source>
        <dbReference type="EMBL" id="QNN76114.1"/>
    </source>
</evidence>
<organism evidence="2 3">
    <name type="scientific">Weissella diestrammenae</name>
    <dbReference type="NCBI Taxonomy" id="1162633"/>
    <lineage>
        <taxon>Bacteria</taxon>
        <taxon>Bacillati</taxon>
        <taxon>Bacillota</taxon>
        <taxon>Bacilli</taxon>
        <taxon>Lactobacillales</taxon>
        <taxon>Lactobacillaceae</taxon>
        <taxon>Weissella</taxon>
    </lineage>
</organism>
<evidence type="ECO:0000313" key="3">
    <source>
        <dbReference type="Proteomes" id="UP000515800"/>
    </source>
</evidence>
<dbReference type="Gene3D" id="3.30.420.10">
    <property type="entry name" value="Ribonuclease H-like superfamily/Ribonuclease H"/>
    <property type="match status" value="1"/>
</dbReference>
<name>A0A7G9T7N9_9LACO</name>
<keyword evidence="3" id="KW-1185">Reference proteome</keyword>
<reference evidence="2 3" key="1">
    <citation type="submission" date="2020-08" db="EMBL/GenBank/DDBJ databases">
        <title>Genome sequence of Weissella diestrammenae KACC 16890T.</title>
        <authorList>
            <person name="Hyun D.-W."/>
            <person name="Bae J.-W."/>
        </authorList>
    </citation>
    <scope>NUCLEOTIDE SEQUENCE [LARGE SCALE GENOMIC DNA]</scope>
    <source>
        <strain evidence="2 3">KACC 16890</strain>
    </source>
</reference>
<protein>
    <submittedName>
        <fullName evidence="2">Ribonuclease HI family protein</fullName>
    </submittedName>
</protein>
<dbReference type="KEGG" id="wdi:H9L19_06560"/>
<dbReference type="GO" id="GO:0004523">
    <property type="term" value="F:RNA-DNA hybrid ribonuclease activity"/>
    <property type="evidence" value="ECO:0007669"/>
    <property type="project" value="InterPro"/>
</dbReference>
<dbReference type="InterPro" id="IPR002156">
    <property type="entry name" value="RNaseH_domain"/>
</dbReference>
<feature type="domain" description="RNase H type-1" evidence="1">
    <location>
        <begin position="5"/>
        <end position="122"/>
    </location>
</feature>
<evidence type="ECO:0000259" key="1">
    <source>
        <dbReference type="Pfam" id="PF13456"/>
    </source>
</evidence>
<dbReference type="InterPro" id="IPR036397">
    <property type="entry name" value="RNaseH_sf"/>
</dbReference>
<dbReference type="AlphaFoldDB" id="A0A7G9T7N9"/>
<dbReference type="EMBL" id="CP060724">
    <property type="protein sequence ID" value="QNN76114.1"/>
    <property type="molecule type" value="Genomic_DNA"/>
</dbReference>
<dbReference type="Proteomes" id="UP000515800">
    <property type="component" value="Chromosome"/>
</dbReference>
<accession>A0A7G9T7N9</accession>
<dbReference type="GO" id="GO:0003676">
    <property type="term" value="F:nucleic acid binding"/>
    <property type="evidence" value="ECO:0007669"/>
    <property type="project" value="InterPro"/>
</dbReference>